<protein>
    <recommendedName>
        <fullName evidence="1">GP-PDE domain-containing protein</fullName>
    </recommendedName>
</protein>
<sequence>MSLSDRKLPDCWGHRGASASYPENTLASFEAAMRDGAEGIESDVHVSADDVVVMFHDPALNRTTDSTGNIKERNWYGEDGMEHVRTVKEPKQAIPTFAETPENQHVKFNVDVKVQNDPERLFKLMHEVISAQPAWETALAPRILLGLWHPAFLAPAKRWLSYCRRAHIGCSVAIARRWFWEDCEAFSMAFQSLATLDGARFRKECKAAGKKVMVWTVNEPIEMMEAARWEVDAILTDVTKTWLNLRADLKADYDKTGSRFGRTFLWTRWGYYSPAVNARGRLVQYNLESIAGPFNSAVVLDVKPEAAVGLERKSITVQAAA</sequence>
<feature type="domain" description="GP-PDE" evidence="1">
    <location>
        <begin position="9"/>
        <end position="246"/>
    </location>
</feature>
<name>A0A8H5BDD1_9AGAR</name>
<dbReference type="PROSITE" id="PS51704">
    <property type="entry name" value="GP_PDE"/>
    <property type="match status" value="1"/>
</dbReference>
<dbReference type="SUPFAM" id="SSF51695">
    <property type="entry name" value="PLC-like phosphodiesterases"/>
    <property type="match status" value="1"/>
</dbReference>
<dbReference type="GO" id="GO:0008081">
    <property type="term" value="F:phosphoric diester hydrolase activity"/>
    <property type="evidence" value="ECO:0007669"/>
    <property type="project" value="InterPro"/>
</dbReference>
<dbReference type="InterPro" id="IPR017946">
    <property type="entry name" value="PLC-like_Pdiesterase_TIM-brl"/>
</dbReference>
<evidence type="ECO:0000313" key="3">
    <source>
        <dbReference type="Proteomes" id="UP000567179"/>
    </source>
</evidence>
<dbReference type="AlphaFoldDB" id="A0A8H5BDD1"/>
<dbReference type="EMBL" id="JAACJJ010000028">
    <property type="protein sequence ID" value="KAF5321274.1"/>
    <property type="molecule type" value="Genomic_DNA"/>
</dbReference>
<dbReference type="Proteomes" id="UP000567179">
    <property type="component" value="Unassembled WGS sequence"/>
</dbReference>
<dbReference type="InterPro" id="IPR030395">
    <property type="entry name" value="GP_PDE_dom"/>
</dbReference>
<dbReference type="GO" id="GO:0006629">
    <property type="term" value="P:lipid metabolic process"/>
    <property type="evidence" value="ECO:0007669"/>
    <property type="project" value="InterPro"/>
</dbReference>
<accession>A0A8H5BDD1</accession>
<dbReference type="Pfam" id="PF03009">
    <property type="entry name" value="GDPD"/>
    <property type="match status" value="1"/>
</dbReference>
<dbReference type="PANTHER" id="PTHR43805:SF1">
    <property type="entry name" value="GP-PDE DOMAIN-CONTAINING PROTEIN"/>
    <property type="match status" value="1"/>
</dbReference>
<keyword evidence="3" id="KW-1185">Reference proteome</keyword>
<comment type="caution">
    <text evidence="2">The sequence shown here is derived from an EMBL/GenBank/DDBJ whole genome shotgun (WGS) entry which is preliminary data.</text>
</comment>
<evidence type="ECO:0000313" key="2">
    <source>
        <dbReference type="EMBL" id="KAF5321274.1"/>
    </source>
</evidence>
<dbReference type="OrthoDB" id="1058301at2759"/>
<dbReference type="Gene3D" id="3.20.20.190">
    <property type="entry name" value="Phosphatidylinositol (PI) phosphodiesterase"/>
    <property type="match status" value="1"/>
</dbReference>
<proteinExistence type="predicted"/>
<organism evidence="2 3">
    <name type="scientific">Psilocybe cf. subviscida</name>
    <dbReference type="NCBI Taxonomy" id="2480587"/>
    <lineage>
        <taxon>Eukaryota</taxon>
        <taxon>Fungi</taxon>
        <taxon>Dikarya</taxon>
        <taxon>Basidiomycota</taxon>
        <taxon>Agaricomycotina</taxon>
        <taxon>Agaricomycetes</taxon>
        <taxon>Agaricomycetidae</taxon>
        <taxon>Agaricales</taxon>
        <taxon>Agaricineae</taxon>
        <taxon>Strophariaceae</taxon>
        <taxon>Psilocybe</taxon>
    </lineage>
</organism>
<evidence type="ECO:0000259" key="1">
    <source>
        <dbReference type="PROSITE" id="PS51704"/>
    </source>
</evidence>
<reference evidence="2 3" key="1">
    <citation type="journal article" date="2020" name="ISME J.">
        <title>Uncovering the hidden diversity of litter-decomposition mechanisms in mushroom-forming fungi.</title>
        <authorList>
            <person name="Floudas D."/>
            <person name="Bentzer J."/>
            <person name="Ahren D."/>
            <person name="Johansson T."/>
            <person name="Persson P."/>
            <person name="Tunlid A."/>
        </authorList>
    </citation>
    <scope>NUCLEOTIDE SEQUENCE [LARGE SCALE GENOMIC DNA]</scope>
    <source>
        <strain evidence="2 3">CBS 101986</strain>
    </source>
</reference>
<dbReference type="CDD" id="cd08570">
    <property type="entry name" value="GDPD_YPL206cp_fungi"/>
    <property type="match status" value="1"/>
</dbReference>
<dbReference type="PANTHER" id="PTHR43805">
    <property type="entry name" value="GLYCEROPHOSPHORYL DIESTER PHOSPHODIESTERASE"/>
    <property type="match status" value="1"/>
</dbReference>
<gene>
    <name evidence="2" type="ORF">D9619_000550</name>
</gene>